<feature type="transmembrane region" description="Helical" evidence="9">
    <location>
        <begin position="574"/>
        <end position="597"/>
    </location>
</feature>
<comment type="caution">
    <text evidence="13">The sequence shown here is derived from an EMBL/GenBank/DDBJ whole genome shotgun (WGS) entry which is preliminary data.</text>
</comment>
<dbReference type="GO" id="GO:0005886">
    <property type="term" value="C:plasma membrane"/>
    <property type="evidence" value="ECO:0007669"/>
    <property type="project" value="TreeGrafter"/>
</dbReference>
<feature type="transmembrane region" description="Helical" evidence="9">
    <location>
        <begin position="673"/>
        <end position="691"/>
    </location>
</feature>
<evidence type="ECO:0000259" key="10">
    <source>
        <dbReference type="Pfam" id="PF02714"/>
    </source>
</evidence>
<dbReference type="Pfam" id="PF13967">
    <property type="entry name" value="RSN1_TM"/>
    <property type="match status" value="1"/>
</dbReference>
<feature type="domain" description="CSC1/OSCA1-like N-terminal transmembrane" evidence="11">
    <location>
        <begin position="27"/>
        <end position="186"/>
    </location>
</feature>
<dbReference type="GO" id="GO:0005227">
    <property type="term" value="F:calcium-activated cation channel activity"/>
    <property type="evidence" value="ECO:0007669"/>
    <property type="project" value="InterPro"/>
</dbReference>
<organism evidence="13 14">
    <name type="scientific">Smittium mucronatum</name>
    <dbReference type="NCBI Taxonomy" id="133383"/>
    <lineage>
        <taxon>Eukaryota</taxon>
        <taxon>Fungi</taxon>
        <taxon>Fungi incertae sedis</taxon>
        <taxon>Zoopagomycota</taxon>
        <taxon>Kickxellomycotina</taxon>
        <taxon>Harpellomycetes</taxon>
        <taxon>Harpellales</taxon>
        <taxon>Legeriomycetaceae</taxon>
        <taxon>Smittium</taxon>
    </lineage>
</organism>
<dbReference type="PANTHER" id="PTHR13018">
    <property type="entry name" value="PROBABLE MEMBRANE PROTEIN DUF221-RELATED"/>
    <property type="match status" value="1"/>
</dbReference>
<dbReference type="InterPro" id="IPR032880">
    <property type="entry name" value="CSC1/OSCA1-like_N"/>
</dbReference>
<comment type="similarity">
    <text evidence="2">Belongs to the CSC1 (TC 1.A.17) family.</text>
</comment>
<feature type="transmembrane region" description="Helical" evidence="9">
    <location>
        <begin position="24"/>
        <end position="48"/>
    </location>
</feature>
<feature type="transmembrane region" description="Helical" evidence="9">
    <location>
        <begin position="389"/>
        <end position="414"/>
    </location>
</feature>
<evidence type="ECO:0000259" key="12">
    <source>
        <dbReference type="Pfam" id="PF14703"/>
    </source>
</evidence>
<feature type="transmembrane region" description="Helical" evidence="9">
    <location>
        <begin position="479"/>
        <end position="500"/>
    </location>
</feature>
<evidence type="ECO:0000256" key="6">
    <source>
        <dbReference type="ARBA" id="ARBA00023136"/>
    </source>
</evidence>
<evidence type="ECO:0008006" key="15">
    <source>
        <dbReference type="Google" id="ProtNLM"/>
    </source>
</evidence>
<evidence type="ECO:0000256" key="5">
    <source>
        <dbReference type="ARBA" id="ARBA00022989"/>
    </source>
</evidence>
<feature type="compositionally biased region" description="Polar residues" evidence="8">
    <location>
        <begin position="1024"/>
        <end position="1047"/>
    </location>
</feature>
<evidence type="ECO:0000256" key="1">
    <source>
        <dbReference type="ARBA" id="ARBA00004141"/>
    </source>
</evidence>
<name>A0A1R0GQ60_9FUNG</name>
<evidence type="ECO:0000256" key="3">
    <source>
        <dbReference type="ARBA" id="ARBA00022448"/>
    </source>
</evidence>
<gene>
    <name evidence="13" type="ORF">AYI68_g6909</name>
</gene>
<sequence length="1081" mass="123246">MSTLNPIDSIFNDGSQSDKETMNIISLLVQTGIFLAIGVGIFLVFLLLRPKNSAVYARKFKEVSSLNSPDVIAPPKLSKNIFIWIKQFFQISPEVQLQVIGVDGYLFLRFLRLCTIQLSIMCFFGLSTILPINFFNGNNTYVTSNPNNFNILYITLFHITKVEMFWVHVLFAYIYTLVFIYLIYIELRHFVKIKLAYYASPKYQNMISSRSLYLSNVPKPLQNDNSISHFMAKLLPDTPPDNSNFVRLMGNLPKLVDEHEKLVRKLERIMQNYLLKPDARNNTNRPKKKTKDGAMVDAIDFYTKELANLEIAIKVARERISVFKPTHIGFVSYSDPYVCHKADKSLQSIPKSEKKGILFSLAPEPGDIIWNNVFISKESRVVRLWLSRLITLLFCLISFIPSSALTFILDISNLKFYFPSTVSFFNNNQFITKVWQYCFLPLLLVIYYYYIPPFFRFISNYQGITTSTAIERSVCKKMYIFYMITNIFVFTIVGIIFSLANKTDQFGDAIINYPTRIINQINIKNQFWTSYVLLKALTSVVEILQIVSLFRIFFKRYSRFLTPRELKDLISPPVFDIAPSYALYLWIFTICMVYCVYAPITLPYGLACFLIANFVFKYNLLYVYKSRFETGGRMFKIAINRLVFALVAFQLYLWYGLRVRLAQFSASNTVSHAVIPLPIISVISTVALSIWSSRKSDYLTGLANFNPGEDSGNGEHSRGDGETLGESYLHPVLNSELSHPVVMKKLEPLLATIYKGKIGSLDPTVKPHGLEVLPHSDYYSQSIDGSSYELPVLQKQDLSTQQTAMRSDPVYDMEKHNGSNANLLGDSPRYSFSKESRSNSPIYHNYRVNRFGNSIDENNGFNQHQFSQSPPLTPGSKNLDDYNLSHYVASQKNYYDNDFGHPYYNNNNVYDSHNQHGFNGYSQDRSMYPNTTNNQVNPANPPVSHSQAVNGVQYYNNQVDVSYDPRTGYTVETEISELDETDVGMYHPGSFGQAGLGGSDPRMNYGNPMGNSDNNQLYPDYRANYSNSNPQTGIQPVSPSYASSNRGNGIYPGDSHFTGSSAYSKNQSNGSITRPQKLNRK</sequence>
<feature type="transmembrane region" description="Helical" evidence="9">
    <location>
        <begin position="434"/>
        <end position="451"/>
    </location>
</feature>
<evidence type="ECO:0000256" key="7">
    <source>
        <dbReference type="SAM" id="Coils"/>
    </source>
</evidence>
<dbReference type="Pfam" id="PF02714">
    <property type="entry name" value="RSN1_7TM"/>
    <property type="match status" value="1"/>
</dbReference>
<proteinExistence type="inferred from homology"/>
<evidence type="ECO:0000259" key="11">
    <source>
        <dbReference type="Pfam" id="PF13967"/>
    </source>
</evidence>
<feature type="compositionally biased region" description="Polar residues" evidence="8">
    <location>
        <begin position="1057"/>
        <end position="1081"/>
    </location>
</feature>
<dbReference type="Pfam" id="PF14703">
    <property type="entry name" value="PHM7_cyt"/>
    <property type="match status" value="1"/>
</dbReference>
<reference evidence="13 14" key="1">
    <citation type="journal article" date="2016" name="Mol. Biol. Evol.">
        <title>Genome-Wide Survey of Gut Fungi (Harpellales) Reveals the First Horizontally Transferred Ubiquitin Gene from a Mosquito Host.</title>
        <authorList>
            <person name="Wang Y."/>
            <person name="White M.M."/>
            <person name="Kvist S."/>
            <person name="Moncalvo J.M."/>
        </authorList>
    </citation>
    <scope>NUCLEOTIDE SEQUENCE [LARGE SCALE GENOMIC DNA]</scope>
    <source>
        <strain evidence="13 14">ALG-7-W6</strain>
    </source>
</reference>
<feature type="transmembrane region" description="Helical" evidence="9">
    <location>
        <begin position="532"/>
        <end position="554"/>
    </location>
</feature>
<feature type="domain" description="CSC1/OSCA1-like 7TM region" evidence="10">
    <location>
        <begin position="385"/>
        <end position="653"/>
    </location>
</feature>
<keyword evidence="5 9" id="KW-1133">Transmembrane helix</keyword>
<feature type="region of interest" description="Disordered" evidence="8">
    <location>
        <begin position="989"/>
        <end position="1081"/>
    </location>
</feature>
<accession>A0A1R0GQ60</accession>
<evidence type="ECO:0000313" key="14">
    <source>
        <dbReference type="Proteomes" id="UP000187455"/>
    </source>
</evidence>
<feature type="transmembrane region" description="Helical" evidence="9">
    <location>
        <begin position="165"/>
        <end position="184"/>
    </location>
</feature>
<keyword evidence="7" id="KW-0175">Coiled coil</keyword>
<feature type="transmembrane region" description="Helical" evidence="9">
    <location>
        <begin position="110"/>
        <end position="132"/>
    </location>
</feature>
<dbReference type="InterPro" id="IPR027815">
    <property type="entry name" value="CSC1/OSCA1-like_cyt"/>
</dbReference>
<dbReference type="InterPro" id="IPR045122">
    <property type="entry name" value="Csc1-like"/>
</dbReference>
<evidence type="ECO:0000256" key="2">
    <source>
        <dbReference type="ARBA" id="ARBA00007779"/>
    </source>
</evidence>
<feature type="transmembrane region" description="Helical" evidence="9">
    <location>
        <begin position="634"/>
        <end position="653"/>
    </location>
</feature>
<feature type="domain" description="CSC1/OSCA1-like cytosolic" evidence="12">
    <location>
        <begin position="209"/>
        <end position="372"/>
    </location>
</feature>
<evidence type="ECO:0000256" key="9">
    <source>
        <dbReference type="SAM" id="Phobius"/>
    </source>
</evidence>
<dbReference type="InterPro" id="IPR003864">
    <property type="entry name" value="CSC1/OSCA1-like_7TM"/>
</dbReference>
<keyword evidence="6 9" id="KW-0472">Membrane</keyword>
<evidence type="ECO:0000256" key="4">
    <source>
        <dbReference type="ARBA" id="ARBA00022692"/>
    </source>
</evidence>
<protein>
    <recommendedName>
        <fullName evidence="15">Calcium permeable stress-gated cation channel 1</fullName>
    </recommendedName>
</protein>
<dbReference type="EMBL" id="LSSL01005102">
    <property type="protein sequence ID" value="OLY79032.1"/>
    <property type="molecule type" value="Genomic_DNA"/>
</dbReference>
<dbReference type="Proteomes" id="UP000187455">
    <property type="component" value="Unassembled WGS sequence"/>
</dbReference>
<keyword evidence="3" id="KW-0813">Transport</keyword>
<dbReference type="PANTHER" id="PTHR13018:SF149">
    <property type="entry name" value="DOMAIN PROTEIN, PUTATIVE (AFU_ORTHOLOGUE AFUA_3G11660)-RELATED"/>
    <property type="match status" value="1"/>
</dbReference>
<feature type="region of interest" description="Disordered" evidence="8">
    <location>
        <begin position="814"/>
        <end position="839"/>
    </location>
</feature>
<feature type="coiled-coil region" evidence="7">
    <location>
        <begin position="252"/>
        <end position="319"/>
    </location>
</feature>
<keyword evidence="14" id="KW-1185">Reference proteome</keyword>
<feature type="transmembrane region" description="Helical" evidence="9">
    <location>
        <begin position="603"/>
        <end position="622"/>
    </location>
</feature>
<dbReference type="AlphaFoldDB" id="A0A1R0GQ60"/>
<keyword evidence="4 9" id="KW-0812">Transmembrane</keyword>
<comment type="subcellular location">
    <subcellularLocation>
        <location evidence="1">Membrane</location>
        <topology evidence="1">Multi-pass membrane protein</topology>
    </subcellularLocation>
</comment>
<evidence type="ECO:0000256" key="8">
    <source>
        <dbReference type="SAM" id="MobiDB-lite"/>
    </source>
</evidence>
<evidence type="ECO:0000313" key="13">
    <source>
        <dbReference type="EMBL" id="OLY79032.1"/>
    </source>
</evidence>
<dbReference type="OrthoDB" id="2150324at2759"/>